<protein>
    <recommendedName>
        <fullName evidence="1">TonB C-terminal domain-containing protein</fullName>
    </recommendedName>
</protein>
<gene>
    <name evidence="2" type="ORF">FLAPXU55_03656</name>
</gene>
<keyword evidence="3" id="KW-1185">Reference proteome</keyword>
<dbReference type="Gene3D" id="3.30.1150.10">
    <property type="match status" value="1"/>
</dbReference>
<dbReference type="SUPFAM" id="SSF74653">
    <property type="entry name" value="TolA/TonB C-terminal domain"/>
    <property type="match status" value="1"/>
</dbReference>
<sequence length="188" mass="21856">MQIPYYTFTFFFILQNPSQKHKILTLALPKNNPKIQKKMKNLILLFTLLITTISFAQTENQVNREETKTVDEYEKIDQVVIDYDKDVFIAGKVEVNPEYPGGEKAIFVFLENKIKISKEILEQQGSQKVFAEFIIEKNGRLSDIKVLNSKSPELTKEFTKALKAMKWTPAKQNNRIVRSSYMLPFQAK</sequence>
<comment type="caution">
    <text evidence="2">The sequence shown here is derived from an EMBL/GenBank/DDBJ whole genome shotgun (WGS) entry which is preliminary data.</text>
</comment>
<evidence type="ECO:0000259" key="1">
    <source>
        <dbReference type="Pfam" id="PF03544"/>
    </source>
</evidence>
<accession>A0A9N8J467</accession>
<dbReference type="GO" id="GO:0055085">
    <property type="term" value="P:transmembrane transport"/>
    <property type="evidence" value="ECO:0007669"/>
    <property type="project" value="InterPro"/>
</dbReference>
<evidence type="ECO:0000313" key="2">
    <source>
        <dbReference type="EMBL" id="CAC9975935.1"/>
    </source>
</evidence>
<organism evidence="2 3">
    <name type="scientific">Flavobacterium panici</name>
    <dbReference type="NCBI Taxonomy" id="2654843"/>
    <lineage>
        <taxon>Bacteria</taxon>
        <taxon>Pseudomonadati</taxon>
        <taxon>Bacteroidota</taxon>
        <taxon>Flavobacteriia</taxon>
        <taxon>Flavobacteriales</taxon>
        <taxon>Flavobacteriaceae</taxon>
        <taxon>Flavobacterium</taxon>
    </lineage>
</organism>
<dbReference type="Proteomes" id="UP000533639">
    <property type="component" value="Unassembled WGS sequence"/>
</dbReference>
<feature type="domain" description="TonB C-terminal" evidence="1">
    <location>
        <begin position="128"/>
        <end position="185"/>
    </location>
</feature>
<name>A0A9N8J467_9FLAO</name>
<proteinExistence type="predicted"/>
<dbReference type="Pfam" id="PF03544">
    <property type="entry name" value="TonB_C"/>
    <property type="match status" value="1"/>
</dbReference>
<dbReference type="AlphaFoldDB" id="A0A9N8J467"/>
<evidence type="ECO:0000313" key="3">
    <source>
        <dbReference type="Proteomes" id="UP000533639"/>
    </source>
</evidence>
<dbReference type="EMBL" id="CAIJDE010000056">
    <property type="protein sequence ID" value="CAC9975935.1"/>
    <property type="molecule type" value="Genomic_DNA"/>
</dbReference>
<dbReference type="InterPro" id="IPR037682">
    <property type="entry name" value="TonB_C"/>
</dbReference>
<reference evidence="2 3" key="1">
    <citation type="submission" date="2020-06" db="EMBL/GenBank/DDBJ databases">
        <authorList>
            <person name="Criscuolo A."/>
        </authorList>
    </citation>
    <scope>NUCLEOTIDE SEQUENCE [LARGE SCALE GENOMIC DNA]</scope>
    <source>
        <strain evidence="2">PXU-55</strain>
    </source>
</reference>